<feature type="domain" description="CBS" evidence="10">
    <location>
        <begin position="192"/>
        <end position="251"/>
    </location>
</feature>
<evidence type="ECO:0000256" key="8">
    <source>
        <dbReference type="PROSITE-ProRule" id="PRU01193"/>
    </source>
</evidence>
<keyword evidence="4 8" id="KW-1133">Transmembrane helix</keyword>
<dbReference type="GO" id="GO:0005886">
    <property type="term" value="C:plasma membrane"/>
    <property type="evidence" value="ECO:0007669"/>
    <property type="project" value="TreeGrafter"/>
</dbReference>
<evidence type="ECO:0000256" key="9">
    <source>
        <dbReference type="SAM" id="Phobius"/>
    </source>
</evidence>
<dbReference type="InterPro" id="IPR000644">
    <property type="entry name" value="CBS_dom"/>
</dbReference>
<evidence type="ECO:0000313" key="12">
    <source>
        <dbReference type="EMBL" id="CBX31349.1"/>
    </source>
</evidence>
<evidence type="ECO:0000256" key="4">
    <source>
        <dbReference type="ARBA" id="ARBA00022989"/>
    </source>
</evidence>
<evidence type="ECO:0008006" key="13">
    <source>
        <dbReference type="Google" id="ProtNLM"/>
    </source>
</evidence>
<dbReference type="SMART" id="SM01091">
    <property type="entry name" value="CorC_HlyC"/>
    <property type="match status" value="1"/>
</dbReference>
<evidence type="ECO:0000259" key="10">
    <source>
        <dbReference type="PROSITE" id="PS51371"/>
    </source>
</evidence>
<dbReference type="Gene3D" id="3.10.580.10">
    <property type="entry name" value="CBS-domain"/>
    <property type="match status" value="1"/>
</dbReference>
<evidence type="ECO:0000256" key="2">
    <source>
        <dbReference type="ARBA" id="ARBA00022692"/>
    </source>
</evidence>
<evidence type="ECO:0000259" key="11">
    <source>
        <dbReference type="PROSITE" id="PS51846"/>
    </source>
</evidence>
<accession>E1YJ95</accession>
<dbReference type="InterPro" id="IPR036318">
    <property type="entry name" value="FAD-bd_PCMH-like_sf"/>
</dbReference>
<dbReference type="InterPro" id="IPR044751">
    <property type="entry name" value="Ion_transp-like_CBS"/>
</dbReference>
<dbReference type="InterPro" id="IPR046342">
    <property type="entry name" value="CBS_dom_sf"/>
</dbReference>
<dbReference type="CDD" id="cd04590">
    <property type="entry name" value="CBS_pair_CorC_HlyC_assoc"/>
    <property type="match status" value="1"/>
</dbReference>
<feature type="transmembrane region" description="Helical" evidence="9">
    <location>
        <begin position="44"/>
        <end position="66"/>
    </location>
</feature>
<dbReference type="PANTHER" id="PTHR22777:SF17">
    <property type="entry name" value="UPF0053 PROTEIN SLL0260"/>
    <property type="match status" value="1"/>
</dbReference>
<dbReference type="GO" id="GO:0050660">
    <property type="term" value="F:flavin adenine dinucleotide binding"/>
    <property type="evidence" value="ECO:0007669"/>
    <property type="project" value="InterPro"/>
</dbReference>
<dbReference type="AlphaFoldDB" id="E1YJ95"/>
<evidence type="ECO:0000256" key="1">
    <source>
        <dbReference type="ARBA" id="ARBA00004141"/>
    </source>
</evidence>
<reference evidence="12" key="1">
    <citation type="journal article" date="2011" name="Environ. Microbiol.">
        <title>Genomic insights into the metabolic potential of the polycyclic aromatic hydrocarbon degrading sulfate-reducing Deltaproteobacterium N47.</title>
        <authorList>
            <person name="Bergmann F."/>
            <person name="Selesi D."/>
            <person name="Weinmaier T."/>
            <person name="Tischler P."/>
            <person name="Rattei T."/>
            <person name="Meckenstock R.U."/>
        </authorList>
    </citation>
    <scope>NUCLEOTIDE SEQUENCE</scope>
</reference>
<organism evidence="12">
    <name type="scientific">uncultured Desulfobacterium sp</name>
    <dbReference type="NCBI Taxonomy" id="201089"/>
    <lineage>
        <taxon>Bacteria</taxon>
        <taxon>Pseudomonadati</taxon>
        <taxon>Thermodesulfobacteriota</taxon>
        <taxon>Desulfobacteria</taxon>
        <taxon>Desulfobacterales</taxon>
        <taxon>Desulfobacteriaceae</taxon>
        <taxon>Desulfobacterium</taxon>
        <taxon>environmental samples</taxon>
    </lineage>
</organism>
<evidence type="ECO:0000256" key="6">
    <source>
        <dbReference type="ARBA" id="ARBA00023136"/>
    </source>
</evidence>
<name>E1YJ95_9BACT</name>
<gene>
    <name evidence="12" type="ORF">N47_E48610</name>
</gene>
<feature type="domain" description="CBS" evidence="10">
    <location>
        <begin position="254"/>
        <end position="311"/>
    </location>
</feature>
<evidence type="ECO:0000256" key="3">
    <source>
        <dbReference type="ARBA" id="ARBA00022737"/>
    </source>
</evidence>
<sequence length="408" mass="46431">MFQGFFSGAEMVILSSNKTKIRHMARRGHKGAVRFLKIVETPEWSLATTSTGTNLFVIISSVFTAVWFENIFKENSEIWSILIITPFLLILGEILPRTIFQQKADDLALKIALPFKYISRIILPVTYLVFYTSRFFYNLIKKDSASQNLYISKKELELVLSINEKESDLEIGEKKLIKRVFHLFESNVSDVMVPLVNVTAISSKATVGKAINAINETGYSRLPVYKSRIDNLIGIIHPIDLIHIKDIDAAINPFIREVPYVPESTKAHDLLTLLQRTRNSIAIVLDEYGGTVGIITIEDILEEVVGEINDEYDDDKKQFIRFEENKFLVNARMEIENANEIMNIDIPKEDYETIGGFLLKLMGKIPKKGETVIYKDIKFTVRSSGKKSIHSIIVEIVDKRHKGPETAE</sequence>
<feature type="domain" description="CNNM transmembrane" evidence="11">
    <location>
        <begin position="1"/>
        <end position="173"/>
    </location>
</feature>
<keyword evidence="3" id="KW-0677">Repeat</keyword>
<dbReference type="EMBL" id="FR695877">
    <property type="protein sequence ID" value="CBX31349.1"/>
    <property type="molecule type" value="Genomic_DNA"/>
</dbReference>
<proteinExistence type="predicted"/>
<dbReference type="InterPro" id="IPR002550">
    <property type="entry name" value="CNNM"/>
</dbReference>
<dbReference type="Pfam" id="PF01595">
    <property type="entry name" value="CNNM"/>
    <property type="match status" value="1"/>
</dbReference>
<dbReference type="InterPro" id="IPR016169">
    <property type="entry name" value="FAD-bd_PCMH_sub2"/>
</dbReference>
<evidence type="ECO:0000256" key="7">
    <source>
        <dbReference type="PROSITE-ProRule" id="PRU00703"/>
    </source>
</evidence>
<protein>
    <recommendedName>
        <fullName evidence="13">HlyC/CorC family transporter</fullName>
    </recommendedName>
</protein>
<dbReference type="PROSITE" id="PS51371">
    <property type="entry name" value="CBS"/>
    <property type="match status" value="2"/>
</dbReference>
<dbReference type="Gene3D" id="3.30.465.10">
    <property type="match status" value="1"/>
</dbReference>
<comment type="subcellular location">
    <subcellularLocation>
        <location evidence="1">Membrane</location>
        <topology evidence="1">Multi-pass membrane protein</topology>
    </subcellularLocation>
</comment>
<evidence type="ECO:0000256" key="5">
    <source>
        <dbReference type="ARBA" id="ARBA00023122"/>
    </source>
</evidence>
<keyword evidence="5 7" id="KW-0129">CBS domain</keyword>
<dbReference type="SMART" id="SM00116">
    <property type="entry name" value="CBS"/>
    <property type="match status" value="2"/>
</dbReference>
<dbReference type="FunFam" id="3.10.580.10:FF:000002">
    <property type="entry name" value="Magnesium/cobalt efflux protein CorC"/>
    <property type="match status" value="1"/>
</dbReference>
<dbReference type="PROSITE" id="PS51846">
    <property type="entry name" value="CNNM"/>
    <property type="match status" value="1"/>
</dbReference>
<dbReference type="Pfam" id="PF03471">
    <property type="entry name" value="CorC_HlyC"/>
    <property type="match status" value="1"/>
</dbReference>
<dbReference type="InterPro" id="IPR005170">
    <property type="entry name" value="Transptr-assoc_dom"/>
</dbReference>
<dbReference type="SUPFAM" id="SSF56176">
    <property type="entry name" value="FAD-binding/transporter-associated domain-like"/>
    <property type="match status" value="1"/>
</dbReference>
<feature type="transmembrane region" description="Helical" evidence="9">
    <location>
        <begin position="117"/>
        <end position="137"/>
    </location>
</feature>
<feature type="transmembrane region" description="Helical" evidence="9">
    <location>
        <begin position="78"/>
        <end position="96"/>
    </location>
</feature>
<dbReference type="Pfam" id="PF00571">
    <property type="entry name" value="CBS"/>
    <property type="match status" value="2"/>
</dbReference>
<dbReference type="SUPFAM" id="SSF54631">
    <property type="entry name" value="CBS-domain pair"/>
    <property type="match status" value="1"/>
</dbReference>
<keyword evidence="2 8" id="KW-0812">Transmembrane</keyword>
<keyword evidence="6 8" id="KW-0472">Membrane</keyword>
<dbReference type="PANTHER" id="PTHR22777">
    <property type="entry name" value="HEMOLYSIN-RELATED"/>
    <property type="match status" value="1"/>
</dbReference>